<keyword evidence="9" id="KW-1185">Reference proteome</keyword>
<dbReference type="EMBL" id="VWRR01000018">
    <property type="protein sequence ID" value="KAF6000701.1"/>
    <property type="molecule type" value="Genomic_DNA"/>
</dbReference>
<dbReference type="SMART" id="SM00471">
    <property type="entry name" value="HDc"/>
    <property type="match status" value="1"/>
</dbReference>
<dbReference type="SUPFAM" id="SSF81271">
    <property type="entry name" value="TGS-like"/>
    <property type="match status" value="1"/>
</dbReference>
<gene>
    <name evidence="8" type="primary">HDDC3_1</name>
    <name evidence="8" type="ORF">F1559_001615</name>
</gene>
<dbReference type="InterPro" id="IPR004095">
    <property type="entry name" value="TGS"/>
</dbReference>
<dbReference type="OrthoDB" id="430679at2759"/>
<dbReference type="Gene3D" id="3.30.460.10">
    <property type="entry name" value="Beta Polymerase, domain 2"/>
    <property type="match status" value="1"/>
</dbReference>
<dbReference type="InterPro" id="IPR003607">
    <property type="entry name" value="HD/PDEase_dom"/>
</dbReference>
<comment type="similarity">
    <text evidence="1">Belongs to the RelA/SpoT family.</text>
</comment>
<evidence type="ECO:0000259" key="7">
    <source>
        <dbReference type="PROSITE" id="PS51880"/>
    </source>
</evidence>
<comment type="caution">
    <text evidence="8">The sequence shown here is derived from an EMBL/GenBank/DDBJ whole genome shotgun (WGS) entry which is preliminary data.</text>
</comment>
<evidence type="ECO:0000256" key="5">
    <source>
        <dbReference type="SAM" id="MobiDB-lite"/>
    </source>
</evidence>
<dbReference type="Pfam" id="PF13328">
    <property type="entry name" value="HD_4"/>
    <property type="match status" value="2"/>
</dbReference>
<reference evidence="8 9" key="1">
    <citation type="journal article" date="2020" name="J. Phycol.">
        <title>Comparative genome analysis reveals Cyanidiococcus gen. nov., a new extremophilic red algal genus sister to Cyanidioschyzon (Cyanidioschyzonaceae, Rhodophyta).</title>
        <authorList>
            <person name="Liu S.-L."/>
            <person name="Chiang Y.-R."/>
            <person name="Yoon H.S."/>
            <person name="Fu H.-Y."/>
        </authorList>
    </citation>
    <scope>NUCLEOTIDE SEQUENCE [LARGE SCALE GENOMIC DNA]</scope>
    <source>
        <strain evidence="8 9">THAL066</strain>
    </source>
</reference>
<evidence type="ECO:0000313" key="8">
    <source>
        <dbReference type="EMBL" id="KAF6000701.1"/>
    </source>
</evidence>
<evidence type="ECO:0000256" key="1">
    <source>
        <dbReference type="ARBA" id="ARBA00007476"/>
    </source>
</evidence>
<dbReference type="InterPro" id="IPR012676">
    <property type="entry name" value="TGS-like"/>
</dbReference>
<dbReference type="SUPFAM" id="SSF55021">
    <property type="entry name" value="ACT-like"/>
    <property type="match status" value="1"/>
</dbReference>
<evidence type="ECO:0000256" key="3">
    <source>
        <dbReference type="ARBA" id="ARBA00075768"/>
    </source>
</evidence>
<evidence type="ECO:0000259" key="6">
    <source>
        <dbReference type="PROSITE" id="PS51671"/>
    </source>
</evidence>
<feature type="domain" description="ACT" evidence="6">
    <location>
        <begin position="960"/>
        <end position="1033"/>
    </location>
</feature>
<dbReference type="CDD" id="cd05399">
    <property type="entry name" value="NT_Rel-Spo_like"/>
    <property type="match status" value="1"/>
</dbReference>
<dbReference type="InterPro" id="IPR012675">
    <property type="entry name" value="Beta-grasp_dom_sf"/>
</dbReference>
<dbReference type="Gene3D" id="3.30.70.260">
    <property type="match status" value="1"/>
</dbReference>
<feature type="domain" description="TGS" evidence="7">
    <location>
        <begin position="603"/>
        <end position="664"/>
    </location>
</feature>
<dbReference type="Pfam" id="PF04607">
    <property type="entry name" value="RelA_SpoT"/>
    <property type="match status" value="1"/>
</dbReference>
<protein>
    <recommendedName>
        <fullName evidence="2">Putative GTP diphosphokinase RSH1, chloroplastic</fullName>
    </recommendedName>
    <alternativeName>
        <fullName evidence="3">RelA/SpoT homolog 1</fullName>
    </alternativeName>
    <alternativeName>
        <fullName evidence="4">ppGpp synthetase RSH1</fullName>
    </alternativeName>
</protein>
<dbReference type="InterPro" id="IPR043519">
    <property type="entry name" value="NT_sf"/>
</dbReference>
<dbReference type="CDD" id="cd02116">
    <property type="entry name" value="ACT"/>
    <property type="match status" value="1"/>
</dbReference>
<organism evidence="8 9">
    <name type="scientific">Cyanidiococcus yangmingshanensis</name>
    <dbReference type="NCBI Taxonomy" id="2690220"/>
    <lineage>
        <taxon>Eukaryota</taxon>
        <taxon>Rhodophyta</taxon>
        <taxon>Bangiophyceae</taxon>
        <taxon>Cyanidiales</taxon>
        <taxon>Cyanidiaceae</taxon>
        <taxon>Cyanidiococcus</taxon>
    </lineage>
</organism>
<dbReference type="AlphaFoldDB" id="A0A7J7IEE0"/>
<keyword evidence="8" id="KW-0378">Hydrolase</keyword>
<accession>A0A7J7IEE0</accession>
<dbReference type="Pfam" id="PF02824">
    <property type="entry name" value="TGS"/>
    <property type="match status" value="1"/>
</dbReference>
<dbReference type="PANTHER" id="PTHR43061">
    <property type="entry name" value="GTP DIPHOSPHOKINASE RSH1, CHLOROPLASTIC-RELATED"/>
    <property type="match status" value="1"/>
</dbReference>
<dbReference type="SUPFAM" id="SSF109604">
    <property type="entry name" value="HD-domain/PDEase-like"/>
    <property type="match status" value="2"/>
</dbReference>
<dbReference type="InterPro" id="IPR045865">
    <property type="entry name" value="ACT-like_dom_sf"/>
</dbReference>
<dbReference type="InterPro" id="IPR002912">
    <property type="entry name" value="ACT_dom"/>
</dbReference>
<dbReference type="PROSITE" id="PS51880">
    <property type="entry name" value="TGS"/>
    <property type="match status" value="1"/>
</dbReference>
<dbReference type="SUPFAM" id="SSF81301">
    <property type="entry name" value="Nucleotidyltransferase"/>
    <property type="match status" value="1"/>
</dbReference>
<dbReference type="PANTHER" id="PTHR43061:SF1">
    <property type="entry name" value="GTP DIPHOSPHOKINASE RSH1, CHLOROPLASTIC-RELATED"/>
    <property type="match status" value="1"/>
</dbReference>
<name>A0A7J7IEE0_9RHOD</name>
<feature type="region of interest" description="Disordered" evidence="5">
    <location>
        <begin position="798"/>
        <end position="822"/>
    </location>
</feature>
<dbReference type="CDD" id="cd01668">
    <property type="entry name" value="TGS_RSH"/>
    <property type="match status" value="1"/>
</dbReference>
<evidence type="ECO:0000313" key="9">
    <source>
        <dbReference type="Proteomes" id="UP000530660"/>
    </source>
</evidence>
<dbReference type="PROSITE" id="PS51671">
    <property type="entry name" value="ACT"/>
    <property type="match status" value="1"/>
</dbReference>
<dbReference type="GO" id="GO:0015969">
    <property type="term" value="P:guanosine tetraphosphate metabolic process"/>
    <property type="evidence" value="ECO:0007669"/>
    <property type="project" value="InterPro"/>
</dbReference>
<dbReference type="Proteomes" id="UP000530660">
    <property type="component" value="Unassembled WGS sequence"/>
</dbReference>
<dbReference type="FunFam" id="3.10.20.30:FF:000002">
    <property type="entry name" value="GTP pyrophosphokinase (RelA/SpoT)"/>
    <property type="match status" value="1"/>
</dbReference>
<feature type="compositionally biased region" description="Acidic residues" evidence="5">
    <location>
        <begin position="810"/>
        <end position="822"/>
    </location>
</feature>
<dbReference type="SMART" id="SM00954">
    <property type="entry name" value="RelA_SpoT"/>
    <property type="match status" value="1"/>
</dbReference>
<dbReference type="Gene3D" id="1.10.3210.10">
    <property type="entry name" value="Hypothetical protein af1432"/>
    <property type="match status" value="1"/>
</dbReference>
<dbReference type="InterPro" id="IPR007685">
    <property type="entry name" value="RelA_SpoT"/>
</dbReference>
<dbReference type="Pfam" id="PF13291">
    <property type="entry name" value="ACT_4"/>
    <property type="match status" value="1"/>
</dbReference>
<dbReference type="Gene3D" id="3.10.20.30">
    <property type="match status" value="1"/>
</dbReference>
<proteinExistence type="inferred from homology"/>
<dbReference type="InterPro" id="IPR033655">
    <property type="entry name" value="TGS_RelA/SpoT"/>
</dbReference>
<sequence length="1080" mass="120270">MGKPGFVAGFLVPLNRRCCSRVSSGGPELSAGLPWRSEQCVLRTRRRARASRWPRELRFSAGDPSPAVWRLDSASLEFKVRALSQSERELMSQSWESLREKTRYLDIKETEKMRHALEVAFVAHSGQLRRSGEPFISHPVAVTLILADLRMDVDTLVAGLLHDAVEDTDLTFDTVEGLFGRDVRNIVESETKVSKIARKMKPRTGNIDANGALMAPVSMIAAAASAAAAAASAAAAAVRSKINDLRLDHDLAGGDESDSSALENGFGNSQISLNGSRISDLVDKRLVSAANLSKEEQQAEYIRRMFVSMAEDVRVIIVKLADRLHNMRTLEHMPPLKQQSIAQETLGIFVPLAHRLGLARIATELEDLSFRFLYPNEYGQLSEQVRIYKDRIHLEMNLAQAADMLVESLENDSIVRPLVRSIRTEVALKNLYSIYQRIIQGARLESMHDIAFVRLVVELEKEHEDPVFERNICYHVLGRVHSLFRPFPGHVKDFVAYPKPNGYQSLHTLVILGPKGGFHPLEVQIFTESMYVQAEFGIAVEFWPETKVQKTLGHEASLDGKVPQNRWQRRTEDWLRTILEYCQQYSGNSKACVDAVQQDLLGNRVYVFTPKNYILDLPKGSTVVDAAYHIHSDVGNQMIGARVAGRFVPLDYELSNADSVKIITSAAAPGPSREWLRYARSRTAKQKIRRFLRVREVKESCERGRQILRETARRLHLEELDIPSDTSLEAELSILVKKVCAPDHAKEIRCLEDLLVFICRSGGTTAAATILRHFHHNINPELLQKLVALEQFRDAGGRDANSFEGSASETEGDGSFAEDDESGLTSPVNFLNYPNSNGVKESSDSTVASIQHSIQSSDIEPARERSVKEVFDGWVIAHDTDRSRDTAGELEPECFAACCCNPVPGDRIVAIRIRPASKGVPAAFEVHRLRCTRCLASLRGDPEACVSVRWLAPRSLYPVRIAVMAKDGPGLLSRIAGAISGVRLSIVASSSRVAKDTAILFFEIVVEKKEQIERLRARLAQFDDVVEICRIRDHLGAVDIQATSSYAQTLARLKPGEVEILAMAGSLLEHEVEDADNEEE</sequence>
<evidence type="ECO:0000256" key="2">
    <source>
        <dbReference type="ARBA" id="ARBA00070102"/>
    </source>
</evidence>
<evidence type="ECO:0000256" key="4">
    <source>
        <dbReference type="ARBA" id="ARBA00082153"/>
    </source>
</evidence>
<dbReference type="GO" id="GO:0016787">
    <property type="term" value="F:hydrolase activity"/>
    <property type="evidence" value="ECO:0007669"/>
    <property type="project" value="UniProtKB-KW"/>
</dbReference>